<evidence type="ECO:0000256" key="5">
    <source>
        <dbReference type="ARBA" id="ARBA00023136"/>
    </source>
</evidence>
<protein>
    <recommendedName>
        <fullName evidence="8">HIG1 domain-containing protein</fullName>
    </recommendedName>
</protein>
<keyword evidence="5 7" id="KW-0472">Membrane</keyword>
<evidence type="ECO:0000256" key="3">
    <source>
        <dbReference type="ARBA" id="ARBA00022989"/>
    </source>
</evidence>
<feature type="transmembrane region" description="Helical" evidence="7">
    <location>
        <begin position="26"/>
        <end position="45"/>
    </location>
</feature>
<feature type="region of interest" description="Disordered" evidence="6">
    <location>
        <begin position="115"/>
        <end position="159"/>
    </location>
</feature>
<gene>
    <name evidence="9" type="ORF">IAR55_000977</name>
</gene>
<dbReference type="EMBL" id="JBCAWK010000002">
    <property type="protein sequence ID" value="KAK8865829.1"/>
    <property type="molecule type" value="Genomic_DNA"/>
</dbReference>
<feature type="domain" description="HIG1" evidence="8">
    <location>
        <begin position="1"/>
        <end position="89"/>
    </location>
</feature>
<proteinExistence type="predicted"/>
<comment type="caution">
    <text evidence="9">The sequence shown here is derived from an EMBL/GenBank/DDBJ whole genome shotgun (WGS) entry which is preliminary data.</text>
</comment>
<dbReference type="GO" id="GO:0031966">
    <property type="term" value="C:mitochondrial membrane"/>
    <property type="evidence" value="ECO:0007669"/>
    <property type="project" value="UniProtKB-SubCell"/>
</dbReference>
<dbReference type="InterPro" id="IPR050355">
    <property type="entry name" value="RCF1"/>
</dbReference>
<keyword evidence="10" id="KW-1185">Reference proteome</keyword>
<evidence type="ECO:0000256" key="7">
    <source>
        <dbReference type="SAM" id="Phobius"/>
    </source>
</evidence>
<name>A0AAW0Z4J6_9TREE</name>
<sequence>MSMPVQSTNKISWPELIWKRCKAQPAVPIGCVATVGALLGATYHLRMGNRQRFNQFLRLRVYAQGLTVVALMIYGGVAFTGDQQRAQYIKSQIALGDLPPDTPYPGRKDGIVRPKDTSSFVPEPAALPGHLSTAVDAPPSLSREAPTGPGGAYPLRKEERMKVSDFAKRLREAEALHKEEEGAKGSERK</sequence>
<keyword evidence="3 7" id="KW-1133">Transmembrane helix</keyword>
<evidence type="ECO:0000256" key="2">
    <source>
        <dbReference type="ARBA" id="ARBA00022692"/>
    </source>
</evidence>
<dbReference type="Proteomes" id="UP001388673">
    <property type="component" value="Unassembled WGS sequence"/>
</dbReference>
<organism evidence="9 10">
    <name type="scientific">Kwoniella newhampshirensis</name>
    <dbReference type="NCBI Taxonomy" id="1651941"/>
    <lineage>
        <taxon>Eukaryota</taxon>
        <taxon>Fungi</taxon>
        <taxon>Dikarya</taxon>
        <taxon>Basidiomycota</taxon>
        <taxon>Agaricomycotina</taxon>
        <taxon>Tremellomycetes</taxon>
        <taxon>Tremellales</taxon>
        <taxon>Cryptococcaceae</taxon>
        <taxon>Kwoniella</taxon>
    </lineage>
</organism>
<dbReference type="Pfam" id="PF04588">
    <property type="entry name" value="HIG_1_N"/>
    <property type="match status" value="1"/>
</dbReference>
<keyword evidence="2 7" id="KW-0812">Transmembrane</keyword>
<reference evidence="9 10" key="1">
    <citation type="journal article" date="2024" name="bioRxiv">
        <title>Comparative genomics of Cryptococcus and Kwoniella reveals pathogenesis evolution and contrasting karyotype dynamics via intercentromeric recombination or chromosome fusion.</title>
        <authorList>
            <person name="Coelho M.A."/>
            <person name="David-Palma M."/>
            <person name="Shea T."/>
            <person name="Bowers K."/>
            <person name="McGinley-Smith S."/>
            <person name="Mohammad A.W."/>
            <person name="Gnirke A."/>
            <person name="Yurkov A.M."/>
            <person name="Nowrousian M."/>
            <person name="Sun S."/>
            <person name="Cuomo C.A."/>
            <person name="Heitman J."/>
        </authorList>
    </citation>
    <scope>NUCLEOTIDE SEQUENCE [LARGE SCALE GENOMIC DNA]</scope>
    <source>
        <strain evidence="9 10">CBS 13917</strain>
    </source>
</reference>
<dbReference type="PROSITE" id="PS51503">
    <property type="entry name" value="HIG1"/>
    <property type="match status" value="1"/>
</dbReference>
<accession>A0AAW0Z4J6</accession>
<evidence type="ECO:0000313" key="10">
    <source>
        <dbReference type="Proteomes" id="UP001388673"/>
    </source>
</evidence>
<evidence type="ECO:0000256" key="6">
    <source>
        <dbReference type="SAM" id="MobiDB-lite"/>
    </source>
</evidence>
<evidence type="ECO:0000313" key="9">
    <source>
        <dbReference type="EMBL" id="KAK8865829.1"/>
    </source>
</evidence>
<dbReference type="AlphaFoldDB" id="A0AAW0Z4J6"/>
<dbReference type="GeneID" id="92178236"/>
<dbReference type="Gene3D" id="6.10.140.1320">
    <property type="match status" value="1"/>
</dbReference>
<dbReference type="RefSeq" id="XP_066805308.1">
    <property type="nucleotide sequence ID" value="XM_066944107.1"/>
</dbReference>
<evidence type="ECO:0000256" key="1">
    <source>
        <dbReference type="ARBA" id="ARBA00004325"/>
    </source>
</evidence>
<comment type="subcellular location">
    <subcellularLocation>
        <location evidence="1">Mitochondrion membrane</location>
    </subcellularLocation>
</comment>
<dbReference type="KEGG" id="kne:92178236"/>
<feature type="transmembrane region" description="Helical" evidence="7">
    <location>
        <begin position="57"/>
        <end position="79"/>
    </location>
</feature>
<evidence type="ECO:0000256" key="4">
    <source>
        <dbReference type="ARBA" id="ARBA00023128"/>
    </source>
</evidence>
<dbReference type="GO" id="GO:0097250">
    <property type="term" value="P:mitochondrial respirasome assembly"/>
    <property type="evidence" value="ECO:0007669"/>
    <property type="project" value="TreeGrafter"/>
</dbReference>
<evidence type="ECO:0000259" key="8">
    <source>
        <dbReference type="PROSITE" id="PS51503"/>
    </source>
</evidence>
<keyword evidence="4" id="KW-0496">Mitochondrion</keyword>
<dbReference type="InterPro" id="IPR007667">
    <property type="entry name" value="Hypoxia_induced_domain"/>
</dbReference>
<dbReference type="PANTHER" id="PTHR12297:SF3">
    <property type="entry name" value="HIG1 DOMAIN FAMILY MEMBER 1A"/>
    <property type="match status" value="1"/>
</dbReference>
<dbReference type="PANTHER" id="PTHR12297">
    <property type="entry name" value="HYPOXIA-INDUCBILE GENE 1 HIG1 -RELATED"/>
    <property type="match status" value="1"/>
</dbReference>